<gene>
    <name evidence="3" type="ORF">JOF53_005123</name>
</gene>
<dbReference type="EMBL" id="JAGIOO010000001">
    <property type="protein sequence ID" value="MBP2476251.1"/>
    <property type="molecule type" value="Genomic_DNA"/>
</dbReference>
<name>A0ABS5AI59_9PSEU</name>
<feature type="region of interest" description="Disordered" evidence="1">
    <location>
        <begin position="106"/>
        <end position="185"/>
    </location>
</feature>
<keyword evidence="4" id="KW-1185">Reference proteome</keyword>
<evidence type="ECO:0000313" key="3">
    <source>
        <dbReference type="EMBL" id="MBP2476251.1"/>
    </source>
</evidence>
<accession>A0ABS5AI59</accession>
<comment type="caution">
    <text evidence="3">The sequence shown here is derived from an EMBL/GenBank/DDBJ whole genome shotgun (WGS) entry which is preliminary data.</text>
</comment>
<sequence>MNSGQGSDERFRPRQGRHRPEANALSWTPEVPKPEPPPLIDPVVDTAPPGLRKFDLGSVPASVTPPRTWKRAAWFAGLSSGVVLLVLVAAATALVSPGPGDQLESLPGYPSNILLPDDSSSPSVTSKASGTRSGAPRSGSASGTTKPGKTSGAPSGPSRLTGGDGPGRPGASTPRPPVTTVTNDRAVPLVPVDKLANQTIAFFSALPQDPQRAFDALTGPGMKGGGFPAFQQRFDNLQRVEVTKIKVDPGRGVTTAVIEVQTKDGSLSTQERELQFTVADMPLVNGERLVSSAER</sequence>
<keyword evidence="2" id="KW-1133">Transmembrane helix</keyword>
<feature type="compositionally biased region" description="Polar residues" evidence="1">
    <location>
        <begin position="118"/>
        <end position="127"/>
    </location>
</feature>
<evidence type="ECO:0000256" key="2">
    <source>
        <dbReference type="SAM" id="Phobius"/>
    </source>
</evidence>
<reference evidence="3 4" key="1">
    <citation type="submission" date="2021-03" db="EMBL/GenBank/DDBJ databases">
        <title>Sequencing the genomes of 1000 actinobacteria strains.</title>
        <authorList>
            <person name="Klenk H.-P."/>
        </authorList>
    </citation>
    <scope>NUCLEOTIDE SEQUENCE [LARGE SCALE GENOMIC DNA]</scope>
    <source>
        <strain evidence="3 4">DSM 44580</strain>
    </source>
</reference>
<feature type="transmembrane region" description="Helical" evidence="2">
    <location>
        <begin position="72"/>
        <end position="95"/>
    </location>
</feature>
<protein>
    <submittedName>
        <fullName evidence="3">Uncharacterized protein</fullName>
    </submittedName>
</protein>
<evidence type="ECO:0000313" key="4">
    <source>
        <dbReference type="Proteomes" id="UP001519363"/>
    </source>
</evidence>
<proteinExistence type="predicted"/>
<feature type="region of interest" description="Disordered" evidence="1">
    <location>
        <begin position="1"/>
        <end position="46"/>
    </location>
</feature>
<keyword evidence="2" id="KW-0812">Transmembrane</keyword>
<organism evidence="3 4">
    <name type="scientific">Crossiella equi</name>
    <dbReference type="NCBI Taxonomy" id="130796"/>
    <lineage>
        <taxon>Bacteria</taxon>
        <taxon>Bacillati</taxon>
        <taxon>Actinomycetota</taxon>
        <taxon>Actinomycetes</taxon>
        <taxon>Pseudonocardiales</taxon>
        <taxon>Pseudonocardiaceae</taxon>
        <taxon>Crossiella</taxon>
    </lineage>
</organism>
<feature type="compositionally biased region" description="Low complexity" evidence="1">
    <location>
        <begin position="128"/>
        <end position="145"/>
    </location>
</feature>
<dbReference type="RefSeq" id="WP_086782038.1">
    <property type="nucleotide sequence ID" value="NZ_JAGIOO010000001.1"/>
</dbReference>
<dbReference type="Proteomes" id="UP001519363">
    <property type="component" value="Unassembled WGS sequence"/>
</dbReference>
<evidence type="ECO:0000256" key="1">
    <source>
        <dbReference type="SAM" id="MobiDB-lite"/>
    </source>
</evidence>
<keyword evidence="2" id="KW-0472">Membrane</keyword>